<reference evidence="1 2" key="1">
    <citation type="journal article" date="2016" name="Mol. Biol. Evol.">
        <title>Genome-Wide Survey of Gut Fungi (Harpellales) Reveals the First Horizontally Transferred Ubiquitin Gene from a Mosquito Host.</title>
        <authorList>
            <person name="Wang Y."/>
            <person name="White M.M."/>
            <person name="Kvist S."/>
            <person name="Moncalvo J.M."/>
        </authorList>
    </citation>
    <scope>NUCLEOTIDE SEQUENCE [LARGE SCALE GENOMIC DNA]</scope>
    <source>
        <strain evidence="1 2">ALG-7-W6</strain>
    </source>
</reference>
<evidence type="ECO:0000313" key="1">
    <source>
        <dbReference type="EMBL" id="OLY83726.1"/>
    </source>
</evidence>
<keyword evidence="2" id="KW-1185">Reference proteome</keyword>
<organism evidence="1 2">
    <name type="scientific">Smittium mucronatum</name>
    <dbReference type="NCBI Taxonomy" id="133383"/>
    <lineage>
        <taxon>Eukaryota</taxon>
        <taxon>Fungi</taxon>
        <taxon>Fungi incertae sedis</taxon>
        <taxon>Zoopagomycota</taxon>
        <taxon>Kickxellomycotina</taxon>
        <taxon>Harpellomycetes</taxon>
        <taxon>Harpellales</taxon>
        <taxon>Legeriomycetaceae</taxon>
        <taxon>Smittium</taxon>
    </lineage>
</organism>
<dbReference type="EMBL" id="LSSL01000775">
    <property type="protein sequence ID" value="OLY83726.1"/>
    <property type="molecule type" value="Genomic_DNA"/>
</dbReference>
<protein>
    <submittedName>
        <fullName evidence="1">Uncharacterized protein</fullName>
    </submittedName>
</protein>
<gene>
    <name evidence="1" type="ORF">AYI68_g2127</name>
</gene>
<sequence>MEGLLESTNDYMLKIVRFVVGLAEKTFAHMAKFGVEPGDFTEFPFDQVAKIEKVTFFTNMKVTNCDIPPYNTSTNMGVHEIFMNAKNDPLLIEGSANDILKNLKY</sequence>
<accession>A0A1R0H3L1</accession>
<evidence type="ECO:0000313" key="2">
    <source>
        <dbReference type="Proteomes" id="UP000187455"/>
    </source>
</evidence>
<proteinExistence type="predicted"/>
<comment type="caution">
    <text evidence="1">The sequence shown here is derived from an EMBL/GenBank/DDBJ whole genome shotgun (WGS) entry which is preliminary data.</text>
</comment>
<dbReference type="AlphaFoldDB" id="A0A1R0H3L1"/>
<name>A0A1R0H3L1_9FUNG</name>
<dbReference type="Proteomes" id="UP000187455">
    <property type="component" value="Unassembled WGS sequence"/>
</dbReference>